<evidence type="ECO:0000313" key="3">
    <source>
        <dbReference type="Proteomes" id="UP001589747"/>
    </source>
</evidence>
<dbReference type="CDD" id="cd14254">
    <property type="entry name" value="Dockerin_II"/>
    <property type="match status" value="1"/>
</dbReference>
<keyword evidence="3" id="KW-1185">Reference proteome</keyword>
<dbReference type="InterPro" id="IPR002105">
    <property type="entry name" value="Dockerin_1_rpt"/>
</dbReference>
<organism evidence="2 3">
    <name type="scientific">Paenibacillus aurantiacus</name>
    <dbReference type="NCBI Taxonomy" id="1936118"/>
    <lineage>
        <taxon>Bacteria</taxon>
        <taxon>Bacillati</taxon>
        <taxon>Bacillota</taxon>
        <taxon>Bacilli</taxon>
        <taxon>Bacillales</taxon>
        <taxon>Paenibacillaceae</taxon>
        <taxon>Paenibacillus</taxon>
    </lineage>
</organism>
<evidence type="ECO:0000259" key="1">
    <source>
        <dbReference type="PROSITE" id="PS51766"/>
    </source>
</evidence>
<gene>
    <name evidence="2" type="ORF">ACFFSY_23740</name>
</gene>
<reference evidence="2 3" key="1">
    <citation type="submission" date="2024-09" db="EMBL/GenBank/DDBJ databases">
        <authorList>
            <person name="Sun Q."/>
            <person name="Mori K."/>
        </authorList>
    </citation>
    <scope>NUCLEOTIDE SEQUENCE [LARGE SCALE GENOMIC DNA]</scope>
    <source>
        <strain evidence="2 3">TISTR 2452</strain>
    </source>
</reference>
<dbReference type="EMBL" id="JBHMDO010000038">
    <property type="protein sequence ID" value="MFB9328958.1"/>
    <property type="molecule type" value="Genomic_DNA"/>
</dbReference>
<protein>
    <submittedName>
        <fullName evidence="2">Dockerin type I domain-containing protein</fullName>
    </submittedName>
</protein>
<comment type="caution">
    <text evidence="2">The sequence shown here is derived from an EMBL/GenBank/DDBJ whole genome shotgun (WGS) entry which is preliminary data.</text>
</comment>
<proteinExistence type="predicted"/>
<dbReference type="RefSeq" id="WP_377498837.1">
    <property type="nucleotide sequence ID" value="NZ_JBHMDO010000038.1"/>
</dbReference>
<evidence type="ECO:0000313" key="2">
    <source>
        <dbReference type="EMBL" id="MFB9328958.1"/>
    </source>
</evidence>
<dbReference type="InterPro" id="IPR036439">
    <property type="entry name" value="Dockerin_dom_sf"/>
</dbReference>
<dbReference type="PROSITE" id="PS00018">
    <property type="entry name" value="EF_HAND_1"/>
    <property type="match status" value="1"/>
</dbReference>
<dbReference type="Gene3D" id="1.10.1330.10">
    <property type="entry name" value="Dockerin domain"/>
    <property type="match status" value="1"/>
</dbReference>
<dbReference type="InterPro" id="IPR016134">
    <property type="entry name" value="Dockerin_dom"/>
</dbReference>
<dbReference type="Proteomes" id="UP001589747">
    <property type="component" value="Unassembled WGS sequence"/>
</dbReference>
<dbReference type="Pfam" id="PF00404">
    <property type="entry name" value="Dockerin_1"/>
    <property type="match status" value="1"/>
</dbReference>
<dbReference type="PROSITE" id="PS51766">
    <property type="entry name" value="DOCKERIN"/>
    <property type="match status" value="1"/>
</dbReference>
<accession>A0ABV5KUQ2</accession>
<feature type="domain" description="Dockerin" evidence="1">
    <location>
        <begin position="2"/>
        <end position="64"/>
    </location>
</feature>
<dbReference type="SUPFAM" id="SSF63446">
    <property type="entry name" value="Type I dockerin domain"/>
    <property type="match status" value="1"/>
</dbReference>
<name>A0ABV5KUQ2_9BACL</name>
<sequence>MVKLPPGDVNEDEKVSIGDLALVAKAYGKTSADPDWAEAAKSDINSDGRIDVEDLAALARLILQ</sequence>
<dbReference type="InterPro" id="IPR018247">
    <property type="entry name" value="EF_Hand_1_Ca_BS"/>
</dbReference>